<accession>A0AAV3QVI3</accession>
<organism evidence="1 2">
    <name type="scientific">Lithospermum erythrorhizon</name>
    <name type="common">Purple gromwell</name>
    <name type="synonym">Lithospermum officinale var. erythrorhizon</name>
    <dbReference type="NCBI Taxonomy" id="34254"/>
    <lineage>
        <taxon>Eukaryota</taxon>
        <taxon>Viridiplantae</taxon>
        <taxon>Streptophyta</taxon>
        <taxon>Embryophyta</taxon>
        <taxon>Tracheophyta</taxon>
        <taxon>Spermatophyta</taxon>
        <taxon>Magnoliopsida</taxon>
        <taxon>eudicotyledons</taxon>
        <taxon>Gunneridae</taxon>
        <taxon>Pentapetalae</taxon>
        <taxon>asterids</taxon>
        <taxon>lamiids</taxon>
        <taxon>Boraginales</taxon>
        <taxon>Boraginaceae</taxon>
        <taxon>Boraginoideae</taxon>
        <taxon>Lithospermeae</taxon>
        <taxon>Lithospermum</taxon>
    </lineage>
</organism>
<gene>
    <name evidence="1" type="ORF">LIER_22913</name>
</gene>
<dbReference type="AlphaFoldDB" id="A0AAV3QVI3"/>
<comment type="caution">
    <text evidence="1">The sequence shown here is derived from an EMBL/GenBank/DDBJ whole genome shotgun (WGS) entry which is preliminary data.</text>
</comment>
<name>A0AAV3QVI3_LITER</name>
<protein>
    <submittedName>
        <fullName evidence="1">Uncharacterized protein</fullName>
    </submittedName>
</protein>
<evidence type="ECO:0000313" key="1">
    <source>
        <dbReference type="EMBL" id="GAA0168127.1"/>
    </source>
</evidence>
<dbReference type="EMBL" id="BAABME010006359">
    <property type="protein sequence ID" value="GAA0168127.1"/>
    <property type="molecule type" value="Genomic_DNA"/>
</dbReference>
<evidence type="ECO:0000313" key="2">
    <source>
        <dbReference type="Proteomes" id="UP001454036"/>
    </source>
</evidence>
<reference evidence="1 2" key="1">
    <citation type="submission" date="2024-01" db="EMBL/GenBank/DDBJ databases">
        <title>The complete chloroplast genome sequence of Lithospermum erythrorhizon: insights into the phylogenetic relationship among Boraginaceae species and the maternal lineages of purple gromwells.</title>
        <authorList>
            <person name="Okada T."/>
            <person name="Watanabe K."/>
        </authorList>
    </citation>
    <scope>NUCLEOTIDE SEQUENCE [LARGE SCALE GENOMIC DNA]</scope>
</reference>
<proteinExistence type="predicted"/>
<sequence length="134" mass="14601">MARTKRTAAVRHLSPLKRSKSAKFASLFSSPPSTKTAIVELISPTPSPKKATHDTLLPLLDQEVVSLGPASNFLPFSLYLLLILFSFSEAASAFKALPDGNITLYQKSLQLGEELSQAHLKVKALDQELQGLRL</sequence>
<dbReference type="Proteomes" id="UP001454036">
    <property type="component" value="Unassembled WGS sequence"/>
</dbReference>
<keyword evidence="2" id="KW-1185">Reference proteome</keyword>